<dbReference type="PANTHER" id="PTHR43586:SF15">
    <property type="entry name" value="BLR3095 PROTEIN"/>
    <property type="match status" value="1"/>
</dbReference>
<dbReference type="EMBL" id="JBHRSV010000020">
    <property type="protein sequence ID" value="MFC2926671.1"/>
    <property type="molecule type" value="Genomic_DNA"/>
</dbReference>
<keyword evidence="1" id="KW-0663">Pyridoxal phosphate</keyword>
<dbReference type="InterPro" id="IPR015424">
    <property type="entry name" value="PyrdxlP-dep_Trfase"/>
</dbReference>
<dbReference type="InterPro" id="IPR015422">
    <property type="entry name" value="PyrdxlP-dep_Trfase_small"/>
</dbReference>
<dbReference type="InterPro" id="IPR015421">
    <property type="entry name" value="PyrdxlP-dep_Trfase_major"/>
</dbReference>
<dbReference type="RefSeq" id="WP_343164694.1">
    <property type="nucleotide sequence ID" value="NZ_JBHRSV010000020.1"/>
</dbReference>
<protein>
    <submittedName>
        <fullName evidence="3">Aminotransferase class V-fold PLP-dependent enzyme</fullName>
    </submittedName>
</protein>
<evidence type="ECO:0000313" key="4">
    <source>
        <dbReference type="Proteomes" id="UP001595379"/>
    </source>
</evidence>
<comment type="caution">
    <text evidence="3">The sequence shown here is derived from an EMBL/GenBank/DDBJ whole genome shotgun (WGS) entry which is preliminary data.</text>
</comment>
<organism evidence="3 4">
    <name type="scientific">Hyphobacterium vulgare</name>
    <dbReference type="NCBI Taxonomy" id="1736751"/>
    <lineage>
        <taxon>Bacteria</taxon>
        <taxon>Pseudomonadati</taxon>
        <taxon>Pseudomonadota</taxon>
        <taxon>Alphaproteobacteria</taxon>
        <taxon>Maricaulales</taxon>
        <taxon>Maricaulaceae</taxon>
        <taxon>Hyphobacterium</taxon>
    </lineage>
</organism>
<dbReference type="Pfam" id="PF00266">
    <property type="entry name" value="Aminotran_5"/>
    <property type="match status" value="1"/>
</dbReference>
<dbReference type="InterPro" id="IPR000192">
    <property type="entry name" value="Aminotrans_V_dom"/>
</dbReference>
<dbReference type="Proteomes" id="UP001595379">
    <property type="component" value="Unassembled WGS sequence"/>
</dbReference>
<evidence type="ECO:0000259" key="2">
    <source>
        <dbReference type="Pfam" id="PF00266"/>
    </source>
</evidence>
<evidence type="ECO:0000313" key="3">
    <source>
        <dbReference type="EMBL" id="MFC2926671.1"/>
    </source>
</evidence>
<dbReference type="SUPFAM" id="SSF53383">
    <property type="entry name" value="PLP-dependent transferases"/>
    <property type="match status" value="1"/>
</dbReference>
<proteinExistence type="predicted"/>
<keyword evidence="3" id="KW-0032">Aminotransferase</keyword>
<dbReference type="PANTHER" id="PTHR43586">
    <property type="entry name" value="CYSTEINE DESULFURASE"/>
    <property type="match status" value="1"/>
</dbReference>
<name>A0ABV6ZYT8_9PROT</name>
<sequence>MSEDFRALFDLPREVTYLNCAYMGPLPTASVEAGMASYRQKAQPWNVKAPGDFFTGPDAMRAEAAKLFGGSPENVALVPSASYGLATAARNLTPEAGSEILVLKDQFPSNVYTWRVLADRTGATVRTVSRSANQSWTEAVMAAIGPRTSVLALPQVHWADGGSLDLETIAAEGRKHGAALVLDLTQSLGAKPFDVSAIDPDFAVAASYKWLLGPYTIGVMHIADRHLDGVPLEENWIARQGSEDFARLVDYADGYAPGARRFDMGERSGFQLVPAATASVKLLNSVGVGRIADTLRGTTSALADSVRALGVKDDVPDRADHYLCLSLPADAPADLAARLGASGVHVSQRGDRLRVTPHLYNDEDDVRRFADAMKAALR</sequence>
<accession>A0ABV6ZYT8</accession>
<gene>
    <name evidence="3" type="ORF">ACFOOR_11190</name>
</gene>
<dbReference type="Gene3D" id="3.40.640.10">
    <property type="entry name" value="Type I PLP-dependent aspartate aminotransferase-like (Major domain)"/>
    <property type="match status" value="1"/>
</dbReference>
<dbReference type="Gene3D" id="3.90.1150.10">
    <property type="entry name" value="Aspartate Aminotransferase, domain 1"/>
    <property type="match status" value="1"/>
</dbReference>
<keyword evidence="4" id="KW-1185">Reference proteome</keyword>
<dbReference type="GO" id="GO:0008483">
    <property type="term" value="F:transaminase activity"/>
    <property type="evidence" value="ECO:0007669"/>
    <property type="project" value="UniProtKB-KW"/>
</dbReference>
<keyword evidence="3" id="KW-0808">Transferase</keyword>
<feature type="domain" description="Aminotransferase class V" evidence="2">
    <location>
        <begin position="58"/>
        <end position="351"/>
    </location>
</feature>
<reference evidence="4" key="1">
    <citation type="journal article" date="2019" name="Int. J. Syst. Evol. Microbiol.">
        <title>The Global Catalogue of Microorganisms (GCM) 10K type strain sequencing project: providing services to taxonomists for standard genome sequencing and annotation.</title>
        <authorList>
            <consortium name="The Broad Institute Genomics Platform"/>
            <consortium name="The Broad Institute Genome Sequencing Center for Infectious Disease"/>
            <person name="Wu L."/>
            <person name="Ma J."/>
        </authorList>
    </citation>
    <scope>NUCLEOTIDE SEQUENCE [LARGE SCALE GENOMIC DNA]</scope>
    <source>
        <strain evidence="4">KCTC 52487</strain>
    </source>
</reference>
<evidence type="ECO:0000256" key="1">
    <source>
        <dbReference type="ARBA" id="ARBA00022898"/>
    </source>
</evidence>